<proteinExistence type="inferred from homology"/>
<comment type="similarity">
    <text evidence="1">Belongs to the protein kinase superfamily. STE Ser/Thr protein kinase family. STE20 subfamily.</text>
</comment>
<dbReference type="Proteomes" id="UP000231279">
    <property type="component" value="Unassembled WGS sequence"/>
</dbReference>
<dbReference type="SMART" id="SM00220">
    <property type="entry name" value="S_TKc"/>
    <property type="match status" value="1"/>
</dbReference>
<evidence type="ECO:0000313" key="3">
    <source>
        <dbReference type="EMBL" id="PIN16234.1"/>
    </source>
</evidence>
<dbReference type="EC" id="2.7.11.1" evidence="3"/>
<dbReference type="PANTHER" id="PTHR48014">
    <property type="entry name" value="SERINE/THREONINE-PROTEIN KINASE FRAY2"/>
    <property type="match status" value="1"/>
</dbReference>
<dbReference type="GO" id="GO:0005524">
    <property type="term" value="F:ATP binding"/>
    <property type="evidence" value="ECO:0007669"/>
    <property type="project" value="InterPro"/>
</dbReference>
<accession>A0A2G9HFC6</accession>
<dbReference type="Gene3D" id="3.30.200.20">
    <property type="entry name" value="Phosphorylase Kinase, domain 1"/>
    <property type="match status" value="1"/>
</dbReference>
<dbReference type="GO" id="GO:0004674">
    <property type="term" value="F:protein serine/threonine kinase activity"/>
    <property type="evidence" value="ECO:0007669"/>
    <property type="project" value="UniProtKB-EC"/>
</dbReference>
<evidence type="ECO:0000313" key="4">
    <source>
        <dbReference type="Proteomes" id="UP000231279"/>
    </source>
</evidence>
<protein>
    <submittedName>
        <fullName evidence="3">MEKK</fullName>
        <ecNumber evidence="3">2.7.11.1</ecNumber>
    </submittedName>
</protein>
<dbReference type="PROSITE" id="PS50011">
    <property type="entry name" value="PROTEIN_KINASE_DOM"/>
    <property type="match status" value="1"/>
</dbReference>
<dbReference type="Pfam" id="PF00069">
    <property type="entry name" value="Pkinase"/>
    <property type="match status" value="1"/>
</dbReference>
<dbReference type="InterPro" id="IPR011009">
    <property type="entry name" value="Kinase-like_dom_sf"/>
</dbReference>
<dbReference type="InterPro" id="IPR000719">
    <property type="entry name" value="Prot_kinase_dom"/>
</dbReference>
<organism evidence="3 4">
    <name type="scientific">Handroanthus impetiginosus</name>
    <dbReference type="NCBI Taxonomy" id="429701"/>
    <lineage>
        <taxon>Eukaryota</taxon>
        <taxon>Viridiplantae</taxon>
        <taxon>Streptophyta</taxon>
        <taxon>Embryophyta</taxon>
        <taxon>Tracheophyta</taxon>
        <taxon>Spermatophyta</taxon>
        <taxon>Magnoliopsida</taxon>
        <taxon>eudicotyledons</taxon>
        <taxon>Gunneridae</taxon>
        <taxon>Pentapetalae</taxon>
        <taxon>asterids</taxon>
        <taxon>lamiids</taxon>
        <taxon>Lamiales</taxon>
        <taxon>Bignoniaceae</taxon>
        <taxon>Crescentiina</taxon>
        <taxon>Tabebuia alliance</taxon>
        <taxon>Handroanthus</taxon>
    </lineage>
</organism>
<evidence type="ECO:0000259" key="2">
    <source>
        <dbReference type="PROSITE" id="PS50011"/>
    </source>
</evidence>
<dbReference type="GO" id="GO:0043539">
    <property type="term" value="F:protein serine/threonine kinase activator activity"/>
    <property type="evidence" value="ECO:0007669"/>
    <property type="project" value="InterPro"/>
</dbReference>
<gene>
    <name evidence="3" type="ORF">CDL12_11111</name>
</gene>
<name>A0A2G9HFC6_9LAMI</name>
<dbReference type="EMBL" id="NKXS01001920">
    <property type="protein sequence ID" value="PIN16234.1"/>
    <property type="molecule type" value="Genomic_DNA"/>
</dbReference>
<dbReference type="InterPro" id="IPR047173">
    <property type="entry name" value="STRAD_A/B-like"/>
</dbReference>
<feature type="domain" description="Protein kinase" evidence="2">
    <location>
        <begin position="11"/>
        <end position="257"/>
    </location>
</feature>
<reference evidence="4" key="1">
    <citation type="journal article" date="2018" name="Gigascience">
        <title>Genome assembly of the Pink Ipe (Handroanthus impetiginosus, Bignoniaceae), a highly valued, ecologically keystone Neotropical timber forest tree.</title>
        <authorList>
            <person name="Silva-Junior O.B."/>
            <person name="Grattapaglia D."/>
            <person name="Novaes E."/>
            <person name="Collevatti R.G."/>
        </authorList>
    </citation>
    <scope>NUCLEOTIDE SEQUENCE [LARGE SCALE GENOMIC DNA]</scope>
    <source>
        <strain evidence="4">cv. UFG-1</strain>
    </source>
</reference>
<dbReference type="Gene3D" id="1.10.510.10">
    <property type="entry name" value="Transferase(Phosphotransferase) domain 1"/>
    <property type="match status" value="1"/>
</dbReference>
<keyword evidence="4" id="KW-1185">Reference proteome</keyword>
<comment type="caution">
    <text evidence="3">The sequence shown here is derived from an EMBL/GenBank/DDBJ whole genome shotgun (WGS) entry which is preliminary data.</text>
</comment>
<keyword evidence="3" id="KW-0808">Transferase</keyword>
<evidence type="ECO:0000256" key="1">
    <source>
        <dbReference type="ARBA" id="ARBA00008874"/>
    </source>
</evidence>
<dbReference type="SUPFAM" id="SSF56112">
    <property type="entry name" value="Protein kinase-like (PK-like)"/>
    <property type="match status" value="1"/>
</dbReference>
<dbReference type="PANTHER" id="PTHR48014:SF7">
    <property type="entry name" value="SERINE_THREONINE-PROTEIN KINASE BLUS1"/>
    <property type="match status" value="1"/>
</dbReference>
<dbReference type="AlphaFoldDB" id="A0A2G9HFC6"/>
<dbReference type="STRING" id="429701.A0A2G9HFC6"/>
<dbReference type="OrthoDB" id="840771at2759"/>
<sequence>MEFSRDKDQYVLSSATIATSGAAKMHWAKYLNPKSRNEVSVGIKIVDINKIENIYSFTKQIHRAETCDHENMVKVHCSFKVNDQLWIVMPPLSGFSSKSTIRSSFPNRLPENTVSFILKEILKALDYMHGRNKLHLDISADCIFLDEKYFTVKLAYRSLTSDKATDIWMFGLLALELFYGRLPASDFEEFQFLLGGIEDKFGILSKKKECRRGINASGFLGRFNVFSPLGEVMASCLMERDPKKRPTTNQPMEFNLL</sequence>